<evidence type="ECO:0000256" key="8">
    <source>
        <dbReference type="ARBA" id="ARBA00022989"/>
    </source>
</evidence>
<dbReference type="SUPFAM" id="SSF54534">
    <property type="entry name" value="FKBP-like"/>
    <property type="match status" value="1"/>
</dbReference>
<reference evidence="14" key="1">
    <citation type="submission" date="2020-10" db="EMBL/GenBank/DDBJ databases">
        <authorList>
            <person name="Han B."/>
            <person name="Lu T."/>
            <person name="Zhao Q."/>
            <person name="Huang X."/>
            <person name="Zhao Y."/>
        </authorList>
    </citation>
    <scope>NUCLEOTIDE SEQUENCE</scope>
</reference>
<keyword evidence="8" id="KW-1133">Transmembrane helix</keyword>
<dbReference type="PANTHER" id="PTHR48063:SF21">
    <property type="entry name" value="LEUCINE-RICH REPEAT-CONTAINING N-TERMINAL PLANT-TYPE DOMAIN-CONTAINING PROTEIN"/>
    <property type="match status" value="1"/>
</dbReference>
<dbReference type="Proteomes" id="UP000604825">
    <property type="component" value="Unassembled WGS sequence"/>
</dbReference>
<evidence type="ECO:0000256" key="2">
    <source>
        <dbReference type="ARBA" id="ARBA00009592"/>
    </source>
</evidence>
<comment type="caution">
    <text evidence="14">The sequence shown here is derived from an EMBL/GenBank/DDBJ whole genome shotgun (WGS) entry which is preliminary data.</text>
</comment>
<dbReference type="InterPro" id="IPR001611">
    <property type="entry name" value="Leu-rich_rpt"/>
</dbReference>
<dbReference type="OrthoDB" id="1060944at2759"/>
<keyword evidence="6" id="KW-0732">Signal</keyword>
<keyword evidence="15" id="KW-1185">Reference proteome</keyword>
<dbReference type="Pfam" id="PF00254">
    <property type="entry name" value="FKBP_C"/>
    <property type="match status" value="1"/>
</dbReference>
<comment type="similarity">
    <text evidence="2">Belongs to the RLP family.</text>
</comment>
<evidence type="ECO:0000313" key="15">
    <source>
        <dbReference type="Proteomes" id="UP000604825"/>
    </source>
</evidence>
<keyword evidence="7" id="KW-0677">Repeat</keyword>
<keyword evidence="4" id="KW-0433">Leucine-rich repeat</keyword>
<dbReference type="Pfam" id="PF08263">
    <property type="entry name" value="LRRNT_2"/>
    <property type="match status" value="1"/>
</dbReference>
<dbReference type="PROSITE" id="PS50059">
    <property type="entry name" value="FKBP_PPIASE"/>
    <property type="match status" value="1"/>
</dbReference>
<evidence type="ECO:0000256" key="5">
    <source>
        <dbReference type="ARBA" id="ARBA00022692"/>
    </source>
</evidence>
<evidence type="ECO:0000256" key="6">
    <source>
        <dbReference type="ARBA" id="ARBA00022729"/>
    </source>
</evidence>
<feature type="domain" description="PPIase FKBP-type" evidence="13">
    <location>
        <begin position="143"/>
        <end position="235"/>
    </location>
</feature>
<evidence type="ECO:0000256" key="3">
    <source>
        <dbReference type="ARBA" id="ARBA00022475"/>
    </source>
</evidence>
<dbReference type="EC" id="5.2.1.8" evidence="12"/>
<protein>
    <recommendedName>
        <fullName evidence="12">peptidylprolyl isomerase</fullName>
        <ecNumber evidence="12">5.2.1.8</ecNumber>
    </recommendedName>
</protein>
<dbReference type="InterPro" id="IPR013210">
    <property type="entry name" value="LRR_N_plant-typ"/>
</dbReference>
<comment type="subcellular location">
    <subcellularLocation>
        <location evidence="1">Cell membrane</location>
        <topology evidence="1">Single-pass type I membrane protein</topology>
    </subcellularLocation>
</comment>
<dbReference type="GO" id="GO:0005886">
    <property type="term" value="C:plasma membrane"/>
    <property type="evidence" value="ECO:0007669"/>
    <property type="project" value="UniProtKB-SubCell"/>
</dbReference>
<evidence type="ECO:0000256" key="11">
    <source>
        <dbReference type="ARBA" id="ARBA00023180"/>
    </source>
</evidence>
<keyword evidence="12" id="KW-0697">Rotamase</keyword>
<gene>
    <name evidence="14" type="ORF">NCGR_LOCUS48209</name>
</gene>
<evidence type="ECO:0000256" key="10">
    <source>
        <dbReference type="ARBA" id="ARBA00023170"/>
    </source>
</evidence>
<dbReference type="Pfam" id="PF13855">
    <property type="entry name" value="LRR_8"/>
    <property type="match status" value="1"/>
</dbReference>
<accession>A0A811R4B9</accession>
<keyword evidence="10" id="KW-0675">Receptor</keyword>
<keyword evidence="12" id="KW-0413">Isomerase</keyword>
<dbReference type="InterPro" id="IPR001179">
    <property type="entry name" value="PPIase_FKBP_dom"/>
</dbReference>
<evidence type="ECO:0000259" key="13">
    <source>
        <dbReference type="PROSITE" id="PS50059"/>
    </source>
</evidence>
<dbReference type="GO" id="GO:0003755">
    <property type="term" value="F:peptidyl-prolyl cis-trans isomerase activity"/>
    <property type="evidence" value="ECO:0007669"/>
    <property type="project" value="UniProtKB-KW"/>
</dbReference>
<evidence type="ECO:0000256" key="9">
    <source>
        <dbReference type="ARBA" id="ARBA00023136"/>
    </source>
</evidence>
<dbReference type="FunFam" id="3.80.10.10:FF:000129">
    <property type="entry name" value="Leucine-rich repeat receptor-like kinase"/>
    <property type="match status" value="1"/>
</dbReference>
<dbReference type="FunFam" id="3.80.10.10:FF:000649">
    <property type="entry name" value="Leucine Rich Repeat family protein"/>
    <property type="match status" value="1"/>
</dbReference>
<keyword evidence="3" id="KW-1003">Cell membrane</keyword>
<sequence>MAAAASCSASPLLLPSGPRHAAASTAWLRGGGAFRSRALSSEVSCCCKAASGRSAAQCRAADDFLIGGGSSTRRGLLGVALGASALGLAAFDAVAAGLPPEEKPKLCDASCETELENVPMVTTESGLQYKDIKVGEGPSPPIGFQVAANYVAMVPNGQIFDSSLEKGQPYIFRVGSGQVIKGLDEGILSMKVGGLRRLYIPGPLAFPKGLTSAPGRPRVPPSSPVVFDVNLLYIPAARKAYFQFADGILYKLHTATDMKFHINRMETAVCIAAERDALVAFNASIKDPHERLSSWRGENCCDWSSVRCSKKTGHVVQLDLGGYALQGEINPSLAGLTNLVYLNLSQSDFSGENIPEFMGSFNMLRYLDLSGANFGGPIPPQLSNLTRLRYLDLSGSHMITVGCEYASFARAVNMLPLLEVIRLNDAYLPVTNLNCLPQVNFTTLKVLDLKSNNLSSSLPNWLWNLSSVSELDLSSCGLYGRIPDELGKLTSLKFLALTDNKLKGAIPQPASSPSNLVHIDLSRNLLSGDIMKTAKNLLPCIKRWQILDLSDNKLKGNISGWLEQMTSLRVLDLSKNSISGDVPASMGKISNLTHLDISFNSFEGTLSELHFLNLSRLDTLVLSSNSLKIVMKHGWVPPFQLRELGMHACMVGPQFPTWLQSQTRIEMIDLGSAGISGVLPDWIWNFSSSITSLNVSTNNISGKLPASLAHLKMLTALNMRYNQLEGSIPDLPIGVQVLDLSHNYLSGSFPQSLAEVELYYLLLSNNFLSGGISTDLCNMVSMLVIDLSNNSLSGELLNCWRTNSNLYTIDFSSNNFWGEIPSTIGSLSNLVTLSQK</sequence>
<keyword evidence="5" id="KW-0812">Transmembrane</keyword>
<evidence type="ECO:0000256" key="1">
    <source>
        <dbReference type="ARBA" id="ARBA00004251"/>
    </source>
</evidence>
<proteinExistence type="inferred from homology"/>
<dbReference type="AlphaFoldDB" id="A0A811R4B9"/>
<dbReference type="FunFam" id="3.80.10.10:FF:001347">
    <property type="entry name" value="LRR receptor-like serine/threonine-protein kinase GSO2"/>
    <property type="match status" value="1"/>
</dbReference>
<evidence type="ECO:0000256" key="7">
    <source>
        <dbReference type="ARBA" id="ARBA00022737"/>
    </source>
</evidence>
<comment type="catalytic activity">
    <reaction evidence="12">
        <text>[protein]-peptidylproline (omega=180) = [protein]-peptidylproline (omega=0)</text>
        <dbReference type="Rhea" id="RHEA:16237"/>
        <dbReference type="Rhea" id="RHEA-COMP:10747"/>
        <dbReference type="Rhea" id="RHEA-COMP:10748"/>
        <dbReference type="ChEBI" id="CHEBI:83833"/>
        <dbReference type="ChEBI" id="CHEBI:83834"/>
        <dbReference type="EC" id="5.2.1.8"/>
    </reaction>
</comment>
<dbReference type="InterPro" id="IPR046956">
    <property type="entry name" value="RLP23-like"/>
</dbReference>
<organism evidence="14 15">
    <name type="scientific">Miscanthus lutarioriparius</name>
    <dbReference type="NCBI Taxonomy" id="422564"/>
    <lineage>
        <taxon>Eukaryota</taxon>
        <taxon>Viridiplantae</taxon>
        <taxon>Streptophyta</taxon>
        <taxon>Embryophyta</taxon>
        <taxon>Tracheophyta</taxon>
        <taxon>Spermatophyta</taxon>
        <taxon>Magnoliopsida</taxon>
        <taxon>Liliopsida</taxon>
        <taxon>Poales</taxon>
        <taxon>Poaceae</taxon>
        <taxon>PACMAD clade</taxon>
        <taxon>Panicoideae</taxon>
        <taxon>Andropogonodae</taxon>
        <taxon>Andropogoneae</taxon>
        <taxon>Saccharinae</taxon>
        <taxon>Miscanthus</taxon>
    </lineage>
</organism>
<dbReference type="PANTHER" id="PTHR48063">
    <property type="entry name" value="LRR RECEPTOR-LIKE KINASE"/>
    <property type="match status" value="1"/>
</dbReference>
<dbReference type="Pfam" id="PF00560">
    <property type="entry name" value="LRR_1"/>
    <property type="match status" value="7"/>
</dbReference>
<evidence type="ECO:0000256" key="4">
    <source>
        <dbReference type="ARBA" id="ARBA00022614"/>
    </source>
</evidence>
<dbReference type="InterPro" id="IPR032675">
    <property type="entry name" value="LRR_dom_sf"/>
</dbReference>
<dbReference type="InterPro" id="IPR046357">
    <property type="entry name" value="PPIase_dom_sf"/>
</dbReference>
<name>A0A811R4B9_9POAL</name>
<evidence type="ECO:0000256" key="12">
    <source>
        <dbReference type="PROSITE-ProRule" id="PRU00277"/>
    </source>
</evidence>
<dbReference type="SUPFAM" id="SSF52058">
    <property type="entry name" value="L domain-like"/>
    <property type="match status" value="2"/>
</dbReference>
<dbReference type="Gene3D" id="3.10.50.40">
    <property type="match status" value="1"/>
</dbReference>
<dbReference type="EMBL" id="CAJGYO010000013">
    <property type="protein sequence ID" value="CAD6264904.1"/>
    <property type="molecule type" value="Genomic_DNA"/>
</dbReference>
<evidence type="ECO:0000313" key="14">
    <source>
        <dbReference type="EMBL" id="CAD6264904.1"/>
    </source>
</evidence>
<keyword evidence="9" id="KW-0472">Membrane</keyword>
<keyword evidence="11" id="KW-0325">Glycoprotein</keyword>
<dbReference type="Gene3D" id="3.80.10.10">
    <property type="entry name" value="Ribonuclease Inhibitor"/>
    <property type="match status" value="3"/>
</dbReference>